<organism evidence="2 3">
    <name type="scientific">Methylobacterium hispanicum</name>
    <dbReference type="NCBI Taxonomy" id="270350"/>
    <lineage>
        <taxon>Bacteria</taxon>
        <taxon>Pseudomonadati</taxon>
        <taxon>Pseudomonadota</taxon>
        <taxon>Alphaproteobacteria</taxon>
        <taxon>Hyphomicrobiales</taxon>
        <taxon>Methylobacteriaceae</taxon>
        <taxon>Methylobacterium</taxon>
    </lineage>
</organism>
<evidence type="ECO:0000313" key="2">
    <source>
        <dbReference type="EMBL" id="GJD87757.1"/>
    </source>
</evidence>
<dbReference type="AlphaFoldDB" id="A0AAV4ZHA0"/>
<reference evidence="2" key="2">
    <citation type="submission" date="2021-08" db="EMBL/GenBank/DDBJ databases">
        <authorList>
            <person name="Tani A."/>
            <person name="Ola A."/>
            <person name="Ogura Y."/>
            <person name="Katsura K."/>
            <person name="Hayashi T."/>
        </authorList>
    </citation>
    <scope>NUCLEOTIDE SEQUENCE</scope>
    <source>
        <strain evidence="2">DSM 16372</strain>
    </source>
</reference>
<proteinExistence type="predicted"/>
<evidence type="ECO:0000313" key="3">
    <source>
        <dbReference type="Proteomes" id="UP001055247"/>
    </source>
</evidence>
<evidence type="ECO:0008006" key="4">
    <source>
        <dbReference type="Google" id="ProtNLM"/>
    </source>
</evidence>
<gene>
    <name evidence="2" type="ORF">BHAOGJBA_1262</name>
</gene>
<sequence>MKRPLLLAATSFLLEIAGAVPVSQARVLGPALYSCSTREMTPCGEYMVPKGNCIGEGCYLEREATFCPGIVDTRGTVDSTLSAPATMRYLTTLGDQRSGQASDKIKAAHAAKLPNQYIVRNVMFTCPAAPGPADPEPKVAVPPVEKPPEPEVKLPPPVEQVYKDIQVVARHPVHPPIISQPFDIVVRDASVLSFFGAVPPFGRIPESEETSGSVAVYGGEGAIAIGLTGAPSWMVLADETLKVDGRTFTKTAIATPPPGSAGFYRDIRLTARDAVGRTLASPPFTVEVVAPDGLRIVGAVGGVTAGQGGQYILFATAKSARKWISFDVVGGPPGANPVEPVVAVDDGGSASLRYEATATQTGVWNDVVIRATDDQGRIAYSDKFKITVEPTSTCTPGVPATVYAEPAPALGFRTPYRWQWYIGQDVRIDVKGDLPPGVGLCAEGYGLCGTPIANGSWSGEVAISNRCGGVKTIAYALENRVDDHLRPCTGRFSPNNEFVITETDDSYVIGNTKGKSVSFCAPPYNQWDGGQWSDGSVNYSSMYKSSSSYDFIFPTSSLNLDFGWFGGGPLSFIYGNPPKEVLDCISKRPGFCTDNVVFRAVDALPSQTPGARSDAVYISGRDWRGRFWGSKKIFVEY</sequence>
<feature type="region of interest" description="Disordered" evidence="1">
    <location>
        <begin position="134"/>
        <end position="155"/>
    </location>
</feature>
<reference evidence="2" key="1">
    <citation type="journal article" date="2016" name="Front. Microbiol.">
        <title>Genome Sequence of the Piezophilic, Mesophilic Sulfate-Reducing Bacterium Desulfovibrio indicus J2T.</title>
        <authorList>
            <person name="Cao J."/>
            <person name="Maignien L."/>
            <person name="Shao Z."/>
            <person name="Alain K."/>
            <person name="Jebbar M."/>
        </authorList>
    </citation>
    <scope>NUCLEOTIDE SEQUENCE</scope>
    <source>
        <strain evidence="2">DSM 16372</strain>
    </source>
</reference>
<dbReference type="RefSeq" id="WP_238229752.1">
    <property type="nucleotide sequence ID" value="NZ_BPQO01000004.1"/>
</dbReference>
<accession>A0AAV4ZHA0</accession>
<comment type="caution">
    <text evidence="2">The sequence shown here is derived from an EMBL/GenBank/DDBJ whole genome shotgun (WGS) entry which is preliminary data.</text>
</comment>
<evidence type="ECO:0000256" key="1">
    <source>
        <dbReference type="SAM" id="MobiDB-lite"/>
    </source>
</evidence>
<protein>
    <recommendedName>
        <fullName evidence="4">CEL-III C-terminal domain-containing protein</fullName>
    </recommendedName>
</protein>
<dbReference type="Proteomes" id="UP001055247">
    <property type="component" value="Unassembled WGS sequence"/>
</dbReference>
<dbReference type="EMBL" id="BPQO01000004">
    <property type="protein sequence ID" value="GJD87757.1"/>
    <property type="molecule type" value="Genomic_DNA"/>
</dbReference>
<name>A0AAV4ZHA0_9HYPH</name>
<keyword evidence="3" id="KW-1185">Reference proteome</keyword>